<organism evidence="2 3">
    <name type="scientific">Oryza meyeriana var. granulata</name>
    <dbReference type="NCBI Taxonomy" id="110450"/>
    <lineage>
        <taxon>Eukaryota</taxon>
        <taxon>Viridiplantae</taxon>
        <taxon>Streptophyta</taxon>
        <taxon>Embryophyta</taxon>
        <taxon>Tracheophyta</taxon>
        <taxon>Spermatophyta</taxon>
        <taxon>Magnoliopsida</taxon>
        <taxon>Liliopsida</taxon>
        <taxon>Poales</taxon>
        <taxon>Poaceae</taxon>
        <taxon>BOP clade</taxon>
        <taxon>Oryzoideae</taxon>
        <taxon>Oryzeae</taxon>
        <taxon>Oryzinae</taxon>
        <taxon>Oryza</taxon>
        <taxon>Oryza meyeriana</taxon>
    </lineage>
</organism>
<dbReference type="Proteomes" id="UP000479710">
    <property type="component" value="Unassembled WGS sequence"/>
</dbReference>
<evidence type="ECO:0000313" key="3">
    <source>
        <dbReference type="Proteomes" id="UP000479710"/>
    </source>
</evidence>
<reference evidence="2 3" key="1">
    <citation type="submission" date="2019-11" db="EMBL/GenBank/DDBJ databases">
        <title>Whole genome sequence of Oryza granulata.</title>
        <authorList>
            <person name="Li W."/>
        </authorList>
    </citation>
    <scope>NUCLEOTIDE SEQUENCE [LARGE SCALE GENOMIC DNA]</scope>
    <source>
        <strain evidence="3">cv. Menghai</strain>
        <tissue evidence="2">Leaf</tissue>
    </source>
</reference>
<evidence type="ECO:0000256" key="1">
    <source>
        <dbReference type="SAM" id="MobiDB-lite"/>
    </source>
</evidence>
<gene>
    <name evidence="2" type="ORF">E2562_024052</name>
</gene>
<proteinExistence type="predicted"/>
<feature type="compositionally biased region" description="Pro residues" evidence="1">
    <location>
        <begin position="34"/>
        <end position="45"/>
    </location>
</feature>
<feature type="region of interest" description="Disordered" evidence="1">
    <location>
        <begin position="1"/>
        <end position="94"/>
    </location>
</feature>
<dbReference type="AlphaFoldDB" id="A0A6G1CSL9"/>
<sequence>MVPWVNAAMTGSSPRKDGSGSGSGRVQHPWTRPGNPPKNPHPHPTPIQCSVQLAGRGGRLAELPATHHLSGGGPAVQERESRLHHASRPPSAEVAHWRLEQASRQTRGGAGLLACCVALRRRATARGSGERRASG</sequence>
<evidence type="ECO:0000313" key="2">
    <source>
        <dbReference type="EMBL" id="KAF0903071.1"/>
    </source>
</evidence>
<name>A0A6G1CSL9_9ORYZ</name>
<keyword evidence="3" id="KW-1185">Reference proteome</keyword>
<accession>A0A6G1CSL9</accession>
<dbReference type="EMBL" id="SPHZ02000008">
    <property type="protein sequence ID" value="KAF0903071.1"/>
    <property type="molecule type" value="Genomic_DNA"/>
</dbReference>
<protein>
    <submittedName>
        <fullName evidence="2">Uncharacterized protein</fullName>
    </submittedName>
</protein>
<comment type="caution">
    <text evidence="2">The sequence shown here is derived from an EMBL/GenBank/DDBJ whole genome shotgun (WGS) entry which is preliminary data.</text>
</comment>